<feature type="domain" description="Starch synthase catalytic" evidence="9">
    <location>
        <begin position="7"/>
        <end position="249"/>
    </location>
</feature>
<dbReference type="Pfam" id="PF08323">
    <property type="entry name" value="Glyco_transf_5"/>
    <property type="match status" value="1"/>
</dbReference>
<evidence type="ECO:0000256" key="7">
    <source>
        <dbReference type="HAMAP-Rule" id="MF_00484"/>
    </source>
</evidence>
<dbReference type="PANTHER" id="PTHR45825">
    <property type="entry name" value="GRANULE-BOUND STARCH SYNTHASE 1, CHLOROPLASTIC/AMYLOPLASTIC"/>
    <property type="match status" value="1"/>
</dbReference>
<dbReference type="HAMAP" id="MF_00484">
    <property type="entry name" value="Glycogen_synth"/>
    <property type="match status" value="1"/>
</dbReference>
<dbReference type="Proteomes" id="UP000298324">
    <property type="component" value="Unassembled WGS sequence"/>
</dbReference>
<dbReference type="CDD" id="cd03791">
    <property type="entry name" value="GT5_Glycogen_synthase_DULL1-like"/>
    <property type="match status" value="1"/>
</dbReference>
<dbReference type="InterPro" id="IPR013534">
    <property type="entry name" value="Starch_synth_cat_dom"/>
</dbReference>
<evidence type="ECO:0000256" key="5">
    <source>
        <dbReference type="ARBA" id="ARBA00022679"/>
    </source>
</evidence>
<dbReference type="SUPFAM" id="SSF53756">
    <property type="entry name" value="UDP-Glycosyltransferase/glycogen phosphorylase"/>
    <property type="match status" value="1"/>
</dbReference>
<accession>A0A4Y7RDL3</accession>
<organism evidence="10 11">
    <name type="scientific">Pelotomaculum schinkii</name>
    <dbReference type="NCBI Taxonomy" id="78350"/>
    <lineage>
        <taxon>Bacteria</taxon>
        <taxon>Bacillati</taxon>
        <taxon>Bacillota</taxon>
        <taxon>Clostridia</taxon>
        <taxon>Eubacteriales</taxon>
        <taxon>Desulfotomaculaceae</taxon>
        <taxon>Pelotomaculum</taxon>
    </lineage>
</organism>
<protein>
    <recommendedName>
        <fullName evidence="7">Glycogen synthase</fullName>
        <ecNumber evidence="7">2.4.1.21</ecNumber>
    </recommendedName>
    <alternativeName>
        <fullName evidence="7">Starch [bacterial glycogen] synthase</fullName>
    </alternativeName>
</protein>
<comment type="function">
    <text evidence="2 7">Synthesizes alpha-1,4-glucan chains using ADP-glucose.</text>
</comment>
<comment type="catalytic activity">
    <reaction evidence="1 7">
        <text>[(1-&gt;4)-alpha-D-glucosyl](n) + ADP-alpha-D-glucose = [(1-&gt;4)-alpha-D-glucosyl](n+1) + ADP + H(+)</text>
        <dbReference type="Rhea" id="RHEA:18189"/>
        <dbReference type="Rhea" id="RHEA-COMP:9584"/>
        <dbReference type="Rhea" id="RHEA-COMP:9587"/>
        <dbReference type="ChEBI" id="CHEBI:15378"/>
        <dbReference type="ChEBI" id="CHEBI:15444"/>
        <dbReference type="ChEBI" id="CHEBI:57498"/>
        <dbReference type="ChEBI" id="CHEBI:456216"/>
        <dbReference type="EC" id="2.4.1.21"/>
    </reaction>
</comment>
<dbReference type="EMBL" id="QFGA01000001">
    <property type="protein sequence ID" value="TEB06830.1"/>
    <property type="molecule type" value="Genomic_DNA"/>
</dbReference>
<evidence type="ECO:0000256" key="6">
    <source>
        <dbReference type="ARBA" id="ARBA00023056"/>
    </source>
</evidence>
<dbReference type="EC" id="2.4.1.21" evidence="7"/>
<evidence type="ECO:0000256" key="2">
    <source>
        <dbReference type="ARBA" id="ARBA00002764"/>
    </source>
</evidence>
<proteinExistence type="inferred from homology"/>
<gene>
    <name evidence="7 10" type="primary">glgA</name>
    <name evidence="10" type="ORF">Psch_00363</name>
</gene>
<dbReference type="PANTHER" id="PTHR45825:SF11">
    <property type="entry name" value="ALPHA AMYLASE DOMAIN-CONTAINING PROTEIN"/>
    <property type="match status" value="1"/>
</dbReference>
<dbReference type="NCBIfam" id="NF001898">
    <property type="entry name" value="PRK00654.1-1"/>
    <property type="match status" value="1"/>
</dbReference>
<evidence type="ECO:0000259" key="9">
    <source>
        <dbReference type="Pfam" id="PF08323"/>
    </source>
</evidence>
<evidence type="ECO:0000313" key="10">
    <source>
        <dbReference type="EMBL" id="TEB06830.1"/>
    </source>
</evidence>
<evidence type="ECO:0000259" key="8">
    <source>
        <dbReference type="Pfam" id="PF00534"/>
    </source>
</evidence>
<evidence type="ECO:0000313" key="11">
    <source>
        <dbReference type="Proteomes" id="UP000298324"/>
    </source>
</evidence>
<evidence type="ECO:0000256" key="3">
    <source>
        <dbReference type="ARBA" id="ARBA00010281"/>
    </source>
</evidence>
<dbReference type="GO" id="GO:0004373">
    <property type="term" value="F:alpha-1,4-glucan glucosyltransferase (UDP-glucose donor) activity"/>
    <property type="evidence" value="ECO:0007669"/>
    <property type="project" value="InterPro"/>
</dbReference>
<dbReference type="GO" id="GO:0005978">
    <property type="term" value="P:glycogen biosynthetic process"/>
    <property type="evidence" value="ECO:0007669"/>
    <property type="project" value="UniProtKB-UniRule"/>
</dbReference>
<dbReference type="InterPro" id="IPR011835">
    <property type="entry name" value="GS/SS"/>
</dbReference>
<sequence>MFDRPLKILLVSSEVVPFAKTGGLADVAGSLPKALALVGNDNAGNDVRVVMPRYRQIEGAAYRLDFPVHFKNRYETAIIKESSIESHYQGAHKTIPVYMVENYHYFYRDRMYMFDDEAERFAFFCRAVLEMLPKLEWQPDIIHCNDWQSGPIPLLLKTHYRQDPFYNRIATVFTIHNLQYQGNFSKDTLKLLNLGEEYFHPDLLEFFGSVSYMKAGILYADIINTVSRTYAAEIQRPDLGERMDGLLRKRSADLFGIVNGINYHEFNPRTDPRIHRNFDQFSVSNKKENKFALQKEMGLPERDIPVIGLITRLVDQKGLDLISEIIDRLMQEDIQIVVLGSGEPHYEQLFENIKSRYPEKIGLYIGFNAILAQRIYAGSDMFLMPSRFEPCGLGQLISLRYGTIPIVRFTGGLADTVNDYNPATGSGNGFGFSEYAGMALLHSIKKALQLYREQPEQWQYLVKNAMELDFSWARSGVEYLQLYQEAITRHLDMQRIA</sequence>
<feature type="domain" description="Glycosyl transferase family 1" evidence="8">
    <location>
        <begin position="305"/>
        <end position="459"/>
    </location>
</feature>
<dbReference type="Pfam" id="PF00534">
    <property type="entry name" value="Glycos_transf_1"/>
    <property type="match status" value="1"/>
</dbReference>
<dbReference type="Gene3D" id="3.40.50.2000">
    <property type="entry name" value="Glycogen Phosphorylase B"/>
    <property type="match status" value="2"/>
</dbReference>
<evidence type="ECO:0000256" key="1">
    <source>
        <dbReference type="ARBA" id="ARBA00001478"/>
    </source>
</evidence>
<dbReference type="NCBIfam" id="NF001899">
    <property type="entry name" value="PRK00654.1-2"/>
    <property type="match status" value="1"/>
</dbReference>
<comment type="caution">
    <text evidence="10">The sequence shown here is derived from an EMBL/GenBank/DDBJ whole genome shotgun (WGS) entry which is preliminary data.</text>
</comment>
<evidence type="ECO:0000256" key="4">
    <source>
        <dbReference type="ARBA" id="ARBA00022676"/>
    </source>
</evidence>
<dbReference type="InterPro" id="IPR001296">
    <property type="entry name" value="Glyco_trans_1"/>
</dbReference>
<keyword evidence="6 7" id="KW-0320">Glycogen biosynthesis</keyword>
<dbReference type="NCBIfam" id="TIGR02095">
    <property type="entry name" value="glgA"/>
    <property type="match status" value="1"/>
</dbReference>
<comment type="pathway">
    <text evidence="7">Glycan biosynthesis; glycogen biosynthesis.</text>
</comment>
<feature type="binding site" evidence="7">
    <location>
        <position position="20"/>
    </location>
    <ligand>
        <name>ADP-alpha-D-glucose</name>
        <dbReference type="ChEBI" id="CHEBI:57498"/>
    </ligand>
</feature>
<name>A0A4Y7RDL3_9FIRM</name>
<reference evidence="10 11" key="1">
    <citation type="journal article" date="2018" name="Environ. Microbiol.">
        <title>Novel energy conservation strategies and behaviour of Pelotomaculum schinkii driving syntrophic propionate catabolism.</title>
        <authorList>
            <person name="Hidalgo-Ahumada C.A.P."/>
            <person name="Nobu M.K."/>
            <person name="Narihiro T."/>
            <person name="Tamaki H."/>
            <person name="Liu W.T."/>
            <person name="Kamagata Y."/>
            <person name="Stams A.J.M."/>
            <person name="Imachi H."/>
            <person name="Sousa D.Z."/>
        </authorList>
    </citation>
    <scope>NUCLEOTIDE SEQUENCE [LARGE SCALE GENOMIC DNA]</scope>
    <source>
        <strain evidence="10 11">HH</strain>
    </source>
</reference>
<dbReference type="AlphaFoldDB" id="A0A4Y7RDL3"/>
<keyword evidence="11" id="KW-1185">Reference proteome</keyword>
<keyword evidence="4 7" id="KW-0328">Glycosyltransferase</keyword>
<keyword evidence="5 7" id="KW-0808">Transferase</keyword>
<dbReference type="GO" id="GO:0009011">
    <property type="term" value="F:alpha-1,4-glucan glucosyltransferase (ADP-glucose donor) activity"/>
    <property type="evidence" value="ECO:0007669"/>
    <property type="project" value="UniProtKB-UniRule"/>
</dbReference>
<dbReference type="RefSeq" id="WP_134218312.1">
    <property type="nucleotide sequence ID" value="NZ_QFGA01000001.1"/>
</dbReference>
<dbReference type="UniPathway" id="UPA00164"/>
<comment type="similarity">
    <text evidence="3 7">Belongs to the glycosyltransferase 1 family. Bacterial/plant glycogen synthase subfamily.</text>
</comment>